<dbReference type="RefSeq" id="WP_163121073.1">
    <property type="nucleotide sequence ID" value="NZ_CBDDTQ010000005.1"/>
</dbReference>
<protein>
    <submittedName>
        <fullName evidence="1">Uncharacterized protein</fullName>
    </submittedName>
</protein>
<name>A0A9Q3W5E4_9GAMM</name>
<proteinExistence type="predicted"/>
<dbReference type="AlphaFoldDB" id="A0A9Q3W5E4"/>
<reference evidence="1" key="1">
    <citation type="submission" date="2022-01" db="EMBL/GenBank/DDBJ databases">
        <authorList>
            <person name="Karlyshev A.V."/>
            <person name="Jaspars M."/>
        </authorList>
    </citation>
    <scope>NUCLEOTIDE SEQUENCE</scope>
    <source>
        <strain evidence="1">AGSA3-2</strain>
    </source>
</reference>
<comment type="caution">
    <text evidence="1">The sequence shown here is derived from an EMBL/GenBank/DDBJ whole genome shotgun (WGS) entry which is preliminary data.</text>
</comment>
<sequence>MTDRLLYKLLLAFALIYLLGATTSTRAHEPDSSLSLPFSQSAVVFSA</sequence>
<dbReference type="GeneID" id="94686538"/>
<organism evidence="1 2">
    <name type="scientific">Alloalcanivorax xenomutans</name>
    <dbReference type="NCBI Taxonomy" id="1094342"/>
    <lineage>
        <taxon>Bacteria</taxon>
        <taxon>Pseudomonadati</taxon>
        <taxon>Pseudomonadota</taxon>
        <taxon>Gammaproteobacteria</taxon>
        <taxon>Oceanospirillales</taxon>
        <taxon>Alcanivoracaceae</taxon>
        <taxon>Alloalcanivorax</taxon>
    </lineage>
</organism>
<dbReference type="Proteomes" id="UP001107961">
    <property type="component" value="Unassembled WGS sequence"/>
</dbReference>
<gene>
    <name evidence="1" type="ORF">LZG35_11705</name>
</gene>
<accession>A0A9Q3W5E4</accession>
<evidence type="ECO:0000313" key="2">
    <source>
        <dbReference type="Proteomes" id="UP001107961"/>
    </source>
</evidence>
<evidence type="ECO:0000313" key="1">
    <source>
        <dbReference type="EMBL" id="MCE7509304.1"/>
    </source>
</evidence>
<keyword evidence="2" id="KW-1185">Reference proteome</keyword>
<dbReference type="EMBL" id="JAJVKT010000013">
    <property type="protein sequence ID" value="MCE7509304.1"/>
    <property type="molecule type" value="Genomic_DNA"/>
</dbReference>